<dbReference type="AlphaFoldDB" id="A0A0J9C5S0"/>
<name>A0A0J9C5S0_9FIRM</name>
<evidence type="ECO:0000313" key="3">
    <source>
        <dbReference type="EMBL" id="KMW19776.1"/>
    </source>
</evidence>
<protein>
    <submittedName>
        <fullName evidence="3">Uncharacterized protein</fullName>
    </submittedName>
</protein>
<keyword evidence="2" id="KW-0732">Signal</keyword>
<dbReference type="EMBL" id="ADLK01000020">
    <property type="protein sequence ID" value="KMW19776.1"/>
    <property type="molecule type" value="Genomic_DNA"/>
</dbReference>
<organism evidence="3 4">
    <name type="scientific">[Clostridium] citroniae WAL-19142</name>
    <dbReference type="NCBI Taxonomy" id="742734"/>
    <lineage>
        <taxon>Bacteria</taxon>
        <taxon>Bacillati</taxon>
        <taxon>Bacillota</taxon>
        <taxon>Clostridia</taxon>
        <taxon>Lachnospirales</taxon>
        <taxon>Lachnospiraceae</taxon>
        <taxon>Enterocloster</taxon>
    </lineage>
</organism>
<accession>A0A0J9C5S0</accession>
<dbReference type="RefSeq" id="WP_048929962.1">
    <property type="nucleotide sequence ID" value="NZ_KQ235878.1"/>
</dbReference>
<dbReference type="PROSITE" id="PS51257">
    <property type="entry name" value="PROKAR_LIPOPROTEIN"/>
    <property type="match status" value="1"/>
</dbReference>
<gene>
    <name evidence="3" type="ORF">HMPREF9470_02516</name>
</gene>
<proteinExistence type="predicted"/>
<dbReference type="Proteomes" id="UP000037392">
    <property type="component" value="Unassembled WGS sequence"/>
</dbReference>
<reference evidence="3 4" key="1">
    <citation type="submission" date="2011-04" db="EMBL/GenBank/DDBJ databases">
        <title>The Genome Sequence of Clostridium citroniae WAL-19142.</title>
        <authorList>
            <consortium name="The Broad Institute Genome Sequencing Platform"/>
            <person name="Earl A."/>
            <person name="Ward D."/>
            <person name="Feldgarden M."/>
            <person name="Gevers D."/>
            <person name="Warren Y.A."/>
            <person name="Tyrrell K.L."/>
            <person name="Citron D.M."/>
            <person name="Goldstein E.J."/>
            <person name="Daigneault M."/>
            <person name="Allen-Vercoe E."/>
            <person name="Young S.K."/>
            <person name="Zeng Q."/>
            <person name="Gargeya S."/>
            <person name="Fitzgerald M."/>
            <person name="Haas B."/>
            <person name="Abouelleil A."/>
            <person name="Alvarado L."/>
            <person name="Arachchi H.M."/>
            <person name="Berlin A."/>
            <person name="Brown A."/>
            <person name="Chapman S.B."/>
            <person name="Chen Z."/>
            <person name="Dunbar C."/>
            <person name="Freedman E."/>
            <person name="Gearin G."/>
            <person name="Gellesch M."/>
            <person name="Goldberg J."/>
            <person name="Griggs A."/>
            <person name="Gujja S."/>
            <person name="Heilman E.R."/>
            <person name="Heiman D."/>
            <person name="Howarth C."/>
            <person name="Larson L."/>
            <person name="Lui A."/>
            <person name="MacDonald P.J."/>
            <person name="Mehta T."/>
            <person name="Montmayeur A."/>
            <person name="Murphy C."/>
            <person name="Neiman D."/>
            <person name="Pearson M."/>
            <person name="Priest M."/>
            <person name="Roberts A."/>
            <person name="Saif S."/>
            <person name="Shea T."/>
            <person name="Shenoy N."/>
            <person name="Sisk P."/>
            <person name="Stolte C."/>
            <person name="Sykes S."/>
            <person name="White J."/>
            <person name="Yandava C."/>
            <person name="Wortman J."/>
            <person name="Nusbaum C."/>
            <person name="Birren B."/>
        </authorList>
    </citation>
    <scope>NUCLEOTIDE SEQUENCE [LARGE SCALE GENOMIC DNA]</scope>
    <source>
        <strain evidence="3 4">WAL-19142</strain>
    </source>
</reference>
<feature type="chain" id="PRO_5039494072" evidence="2">
    <location>
        <begin position="31"/>
        <end position="304"/>
    </location>
</feature>
<feature type="region of interest" description="Disordered" evidence="1">
    <location>
        <begin position="30"/>
        <end position="75"/>
    </location>
</feature>
<feature type="signal peptide" evidence="2">
    <location>
        <begin position="1"/>
        <end position="30"/>
    </location>
</feature>
<dbReference type="PATRIC" id="fig|742734.4.peg.2698"/>
<evidence type="ECO:0000256" key="2">
    <source>
        <dbReference type="SAM" id="SignalP"/>
    </source>
</evidence>
<comment type="caution">
    <text evidence="3">The sequence shown here is derived from an EMBL/GenBank/DDBJ whole genome shotgun (WGS) entry which is preliminary data.</text>
</comment>
<feature type="compositionally biased region" description="Low complexity" evidence="1">
    <location>
        <begin position="30"/>
        <end position="59"/>
    </location>
</feature>
<dbReference type="GeneID" id="93164172"/>
<evidence type="ECO:0000313" key="4">
    <source>
        <dbReference type="Proteomes" id="UP000037392"/>
    </source>
</evidence>
<evidence type="ECO:0000256" key="1">
    <source>
        <dbReference type="SAM" id="MobiDB-lite"/>
    </source>
</evidence>
<sequence>MKRMITGRSGAWILMLCMAVLIGCSQRADGAGTAGTPVETGTAGAAGETDTPGAAEEAGMPGTTGIQGNEDTPPPMEETVNRFEILDVKESSMLVCGLDDMKGLYHVGHGEVLKDVDQKAIQVSDLETGMIVDLTWNGAVQETYPGQFSYRKLQVTEERGSRELEFYKQLIRDLAEVDPGLNDGVTESYFDLTQMESLTDAEKEGLAYMGGGSFNVWGFLSTPEQLTQDGIMDPQKGLEHGILITIEEISVTETANEGGDGDVITVNCNARKYRSGTGAYYFTDVRATFQDGGWSYTIGAEMIS</sequence>
<dbReference type="OrthoDB" id="1954601at2"/>